<comment type="caution">
    <text evidence="3">The sequence shown here is derived from an EMBL/GenBank/DDBJ whole genome shotgun (WGS) entry which is preliminary data.</text>
</comment>
<evidence type="ECO:0000313" key="3">
    <source>
        <dbReference type="EMBL" id="GAA3500020.1"/>
    </source>
</evidence>
<dbReference type="InterPro" id="IPR002397">
    <property type="entry name" value="Cyt_P450_B"/>
</dbReference>
<dbReference type="InterPro" id="IPR001128">
    <property type="entry name" value="Cyt_P450"/>
</dbReference>
<feature type="region of interest" description="Disordered" evidence="2">
    <location>
        <begin position="464"/>
        <end position="491"/>
    </location>
</feature>
<protein>
    <submittedName>
        <fullName evidence="3">Cytochrome P450</fullName>
    </submittedName>
</protein>
<name>A0ABP6TXG7_9ACTN</name>
<dbReference type="InterPro" id="IPR036396">
    <property type="entry name" value="Cyt_P450_sf"/>
</dbReference>
<dbReference type="PANTHER" id="PTHR46696:SF1">
    <property type="entry name" value="CYTOCHROME P450 YJIB-RELATED"/>
    <property type="match status" value="1"/>
</dbReference>
<dbReference type="InterPro" id="IPR011032">
    <property type="entry name" value="GroES-like_sf"/>
</dbReference>
<dbReference type="Gene3D" id="3.90.180.10">
    <property type="entry name" value="Medium-chain alcohol dehydrogenases, catalytic domain"/>
    <property type="match status" value="1"/>
</dbReference>
<reference evidence="4" key="1">
    <citation type="journal article" date="2019" name="Int. J. Syst. Evol. Microbiol.">
        <title>The Global Catalogue of Microorganisms (GCM) 10K type strain sequencing project: providing services to taxonomists for standard genome sequencing and annotation.</title>
        <authorList>
            <consortium name="The Broad Institute Genomics Platform"/>
            <consortium name="The Broad Institute Genome Sequencing Center for Infectious Disease"/>
            <person name="Wu L."/>
            <person name="Ma J."/>
        </authorList>
    </citation>
    <scope>NUCLEOTIDE SEQUENCE [LARGE SCALE GENOMIC DNA]</scope>
    <source>
        <strain evidence="4">JCM 4816</strain>
    </source>
</reference>
<dbReference type="CDD" id="cd11029">
    <property type="entry name" value="CYP107-like"/>
    <property type="match status" value="1"/>
</dbReference>
<feature type="compositionally biased region" description="Basic residues" evidence="2">
    <location>
        <begin position="468"/>
        <end position="484"/>
    </location>
</feature>
<dbReference type="PANTHER" id="PTHR46696">
    <property type="entry name" value="P450, PUTATIVE (EUROFUNG)-RELATED"/>
    <property type="match status" value="1"/>
</dbReference>
<dbReference type="Proteomes" id="UP001501455">
    <property type="component" value="Unassembled WGS sequence"/>
</dbReference>
<evidence type="ECO:0000256" key="2">
    <source>
        <dbReference type="SAM" id="MobiDB-lite"/>
    </source>
</evidence>
<dbReference type="RefSeq" id="WP_345580825.1">
    <property type="nucleotide sequence ID" value="NZ_BAAAXF010000051.1"/>
</dbReference>
<evidence type="ECO:0000313" key="4">
    <source>
        <dbReference type="Proteomes" id="UP001501455"/>
    </source>
</evidence>
<organism evidence="3 4">
    <name type="scientific">Streptomyces prasinosporus</name>
    <dbReference type="NCBI Taxonomy" id="68256"/>
    <lineage>
        <taxon>Bacteria</taxon>
        <taxon>Bacillati</taxon>
        <taxon>Actinomycetota</taxon>
        <taxon>Actinomycetes</taxon>
        <taxon>Kitasatosporales</taxon>
        <taxon>Streptomycetaceae</taxon>
        <taxon>Streptomyces</taxon>
        <taxon>Streptomyces albogriseolus group</taxon>
    </lineage>
</organism>
<dbReference type="SUPFAM" id="SSF50129">
    <property type="entry name" value="GroES-like"/>
    <property type="match status" value="1"/>
</dbReference>
<comment type="similarity">
    <text evidence="1">Belongs to the cytochrome P450 family.</text>
</comment>
<dbReference type="Gene3D" id="1.10.630.10">
    <property type="entry name" value="Cytochrome P450"/>
    <property type="match status" value="1"/>
</dbReference>
<proteinExistence type="inferred from homology"/>
<gene>
    <name evidence="3" type="ORF">GCM10019016_071250</name>
</gene>
<dbReference type="EMBL" id="BAAAXF010000051">
    <property type="protein sequence ID" value="GAA3500020.1"/>
    <property type="molecule type" value="Genomic_DNA"/>
</dbReference>
<accession>A0ABP6TXG7</accession>
<keyword evidence="4" id="KW-1185">Reference proteome</keyword>
<dbReference type="SUPFAM" id="SSF48264">
    <property type="entry name" value="Cytochrome P450"/>
    <property type="match status" value="1"/>
</dbReference>
<evidence type="ECO:0000256" key="1">
    <source>
        <dbReference type="ARBA" id="ARBA00010617"/>
    </source>
</evidence>
<sequence>MEHRCPVALDPLGADIHAEGSRIRAQGPVARVELPGGVTAWSVTDYAVAREILSDHRFSKDGRRHFGAFVDGEIGEDFPLIGWVLMENMTTAYGADHTRLRKPCAQAFTPRRVEALRPAVEAITAELLDELAALPAGEPVDLKSRFAHPLPARAICDLFGVPAESRADMLRGGEVNVDTSITPEEAAANVERWHREMLDFVDSKRRAPGDDLTSDLVAAQRADSSLLSDDELVGTLHIMLATGTEPVKNLIANAVLALLTHPEQLALVREGGATWQDVIHETLRVEAPVAHLPFRFPVEDVEIGGVTIAKGEPVLVNYAAIGRDPALHGEDADRFDITRPDKENLSFGHAIYRCIGKPLALLEAEIALSALFERFPHLGLAVPAEEIAPQGTFIMNGVAELPVLLDARPTTMKAAVVAEPGATWKLRDLPVPEPGPGQVLIRVRASGICHNDVWLTDGHFPFPPVRPGRGRARGGRRRRRRGPRCHAPQTR</sequence>
<dbReference type="PRINTS" id="PR00359">
    <property type="entry name" value="BP450"/>
</dbReference>
<dbReference type="Pfam" id="PF00067">
    <property type="entry name" value="p450"/>
    <property type="match status" value="1"/>
</dbReference>